<evidence type="ECO:0000313" key="2">
    <source>
        <dbReference type="EMBL" id="MCT8991145.1"/>
    </source>
</evidence>
<evidence type="ECO:0000313" key="3">
    <source>
        <dbReference type="Proteomes" id="UP001149009"/>
    </source>
</evidence>
<name>A0A9X3B028_9HYPH</name>
<dbReference type="RefSeq" id="WP_261516042.1">
    <property type="nucleotide sequence ID" value="NZ_JAODNV010000013.1"/>
</dbReference>
<gene>
    <name evidence="2" type="ORF">NYR54_12735</name>
</gene>
<comment type="caution">
    <text evidence="2">The sequence shown here is derived from an EMBL/GenBank/DDBJ whole genome shotgun (WGS) entry which is preliminary data.</text>
</comment>
<dbReference type="GO" id="GO:0016747">
    <property type="term" value="F:acyltransferase activity, transferring groups other than amino-acyl groups"/>
    <property type="evidence" value="ECO:0007669"/>
    <property type="project" value="InterPro"/>
</dbReference>
<sequence>MLLSDVVFQPEDPAHDPEIEEINAEAFGPARFTRAAHCIREGGPHERALSFVALHRSKVVASVRLTRIIAGEGRGLLLGPLAVRPDYKNRGIGKNLVRISVEAAREAGWGVVLLVGDEPYYGPLGFKQVPPGQLLMPRPVNPKRLLACELTEGALSALQGMVMHAAAAERIDEAPALTAAPEKIS</sequence>
<evidence type="ECO:0000259" key="1">
    <source>
        <dbReference type="PROSITE" id="PS51186"/>
    </source>
</evidence>
<dbReference type="InterPro" id="IPR000182">
    <property type="entry name" value="GNAT_dom"/>
</dbReference>
<dbReference type="Pfam" id="PF00583">
    <property type="entry name" value="Acetyltransf_1"/>
    <property type="match status" value="1"/>
</dbReference>
<dbReference type="AlphaFoldDB" id="A0A9X3B028"/>
<dbReference type="EMBL" id="JAODNV010000013">
    <property type="protein sequence ID" value="MCT8991145.1"/>
    <property type="molecule type" value="Genomic_DNA"/>
</dbReference>
<proteinExistence type="predicted"/>
<protein>
    <submittedName>
        <fullName evidence="2">N-acetyltransferase</fullName>
    </submittedName>
</protein>
<dbReference type="PROSITE" id="PS51186">
    <property type="entry name" value="GNAT"/>
    <property type="match status" value="1"/>
</dbReference>
<feature type="domain" description="N-acetyltransferase" evidence="1">
    <location>
        <begin position="6"/>
        <end position="151"/>
    </location>
</feature>
<keyword evidence="3" id="KW-1185">Reference proteome</keyword>
<dbReference type="Gene3D" id="3.40.630.30">
    <property type="match status" value="1"/>
</dbReference>
<organism evidence="2 3">
    <name type="scientific">Chelativorans petroleitrophicus</name>
    <dbReference type="NCBI Taxonomy" id="2975484"/>
    <lineage>
        <taxon>Bacteria</taxon>
        <taxon>Pseudomonadati</taxon>
        <taxon>Pseudomonadota</taxon>
        <taxon>Alphaproteobacteria</taxon>
        <taxon>Hyphomicrobiales</taxon>
        <taxon>Phyllobacteriaceae</taxon>
        <taxon>Chelativorans</taxon>
    </lineage>
</organism>
<reference evidence="2" key="1">
    <citation type="submission" date="2022-08" db="EMBL/GenBank/DDBJ databases">
        <title>Chelativorans sichuanense sp. nov., a paraffin oil-degrading bacterium isolated from a mixture of oil-based drill cuttings and paddy soil.</title>
        <authorList>
            <person name="Yu J."/>
            <person name="Liu H."/>
            <person name="Chen Q."/>
        </authorList>
    </citation>
    <scope>NUCLEOTIDE SEQUENCE</scope>
    <source>
        <strain evidence="2">SCAU 2101</strain>
    </source>
</reference>
<dbReference type="SUPFAM" id="SSF55729">
    <property type="entry name" value="Acyl-CoA N-acyltransferases (Nat)"/>
    <property type="match status" value="1"/>
</dbReference>
<accession>A0A9X3B028</accession>
<dbReference type="Proteomes" id="UP001149009">
    <property type="component" value="Unassembled WGS sequence"/>
</dbReference>
<dbReference type="CDD" id="cd04301">
    <property type="entry name" value="NAT_SF"/>
    <property type="match status" value="1"/>
</dbReference>
<dbReference type="InterPro" id="IPR016181">
    <property type="entry name" value="Acyl_CoA_acyltransferase"/>
</dbReference>